<feature type="transmembrane region" description="Helical" evidence="1">
    <location>
        <begin position="247"/>
        <end position="268"/>
    </location>
</feature>
<reference evidence="2" key="1">
    <citation type="submission" date="2020-11" db="EMBL/GenBank/DDBJ databases">
        <title>Sequencing the genomes of 1000 actinobacteria strains.</title>
        <authorList>
            <person name="Klenk H.-P."/>
        </authorList>
    </citation>
    <scope>NUCLEOTIDE SEQUENCE</scope>
    <source>
        <strain evidence="2">DSM 43175</strain>
    </source>
</reference>
<dbReference type="Proteomes" id="UP000614047">
    <property type="component" value="Unassembled WGS sequence"/>
</dbReference>
<evidence type="ECO:0000313" key="3">
    <source>
        <dbReference type="Proteomes" id="UP000614047"/>
    </source>
</evidence>
<name>A0A931DCB3_9ACTN</name>
<dbReference type="AlphaFoldDB" id="A0A931DCB3"/>
<gene>
    <name evidence="2" type="ORF">IW256_000520</name>
</gene>
<dbReference type="Pfam" id="PF12730">
    <property type="entry name" value="ABC2_membrane_4"/>
    <property type="match status" value="1"/>
</dbReference>
<keyword evidence="1" id="KW-0812">Transmembrane</keyword>
<dbReference type="EMBL" id="JADOUA010000001">
    <property type="protein sequence ID" value="MBG6086407.1"/>
    <property type="molecule type" value="Genomic_DNA"/>
</dbReference>
<feature type="transmembrane region" description="Helical" evidence="1">
    <location>
        <begin position="119"/>
        <end position="145"/>
    </location>
</feature>
<keyword evidence="1" id="KW-1133">Transmembrane helix</keyword>
<feature type="transmembrane region" description="Helical" evidence="1">
    <location>
        <begin position="76"/>
        <end position="98"/>
    </location>
</feature>
<organism evidence="2 3">
    <name type="scientific">Actinomadura viridis</name>
    <dbReference type="NCBI Taxonomy" id="58110"/>
    <lineage>
        <taxon>Bacteria</taxon>
        <taxon>Bacillati</taxon>
        <taxon>Actinomycetota</taxon>
        <taxon>Actinomycetes</taxon>
        <taxon>Streptosporangiales</taxon>
        <taxon>Thermomonosporaceae</taxon>
        <taxon>Actinomadura</taxon>
    </lineage>
</organism>
<comment type="caution">
    <text evidence="2">The sequence shown here is derived from an EMBL/GenBank/DDBJ whole genome shotgun (WGS) entry which is preliminary data.</text>
</comment>
<evidence type="ECO:0008006" key="4">
    <source>
        <dbReference type="Google" id="ProtNLM"/>
    </source>
</evidence>
<feature type="transmembrane region" description="Helical" evidence="1">
    <location>
        <begin position="165"/>
        <end position="190"/>
    </location>
</feature>
<sequence>MTPAMGAQARRGSRSATFADAVRSEWTKIRTVRSTAYTLLGTVVLGVGAGALISLARGRQYGAATAEEQAAFDPAAVGLSGYILAQCAIGVLGVLVVTSEYATGMIGTSLAVVPGRSRLLAAKSAVFAMVALATGTITGFAAFLVGQRLLAGHGAPHMTLGDPQALRAVFGAGLYLALVGLFGVAAGTLLRATAGAFAVVVAVTFLVPAFIPVLPGSWARPMGRFWPTMAGRQIMAVHQDPALLAPWAGFGVMCAVVLVVLAAAFAVFRIRDV</sequence>
<proteinExistence type="predicted"/>
<feature type="transmembrane region" description="Helical" evidence="1">
    <location>
        <begin position="36"/>
        <end position="56"/>
    </location>
</feature>
<protein>
    <recommendedName>
        <fullName evidence="4">ABC transporter permease</fullName>
    </recommendedName>
</protein>
<evidence type="ECO:0000313" key="2">
    <source>
        <dbReference type="EMBL" id="MBG6086407.1"/>
    </source>
</evidence>
<accession>A0A931DCB3</accession>
<keyword evidence="3" id="KW-1185">Reference proteome</keyword>
<feature type="transmembrane region" description="Helical" evidence="1">
    <location>
        <begin position="197"/>
        <end position="219"/>
    </location>
</feature>
<keyword evidence="1" id="KW-0472">Membrane</keyword>
<evidence type="ECO:0000256" key="1">
    <source>
        <dbReference type="SAM" id="Phobius"/>
    </source>
</evidence>
<dbReference type="RefSeq" id="WP_197009416.1">
    <property type="nucleotide sequence ID" value="NZ_BAABES010000013.1"/>
</dbReference>